<proteinExistence type="predicted"/>
<keyword evidence="4" id="KW-1185">Reference proteome</keyword>
<feature type="domain" description="Hydantoinase B/oxoprolinase" evidence="2">
    <location>
        <begin position="18"/>
        <end position="548"/>
    </location>
</feature>
<name>A0ABU0YTU7_9PROT</name>
<dbReference type="Proteomes" id="UP001230156">
    <property type="component" value="Unassembled WGS sequence"/>
</dbReference>
<dbReference type="InterPro" id="IPR045079">
    <property type="entry name" value="Oxoprolinase-like"/>
</dbReference>
<accession>A0ABU0YTU7</accession>
<evidence type="ECO:0000259" key="2">
    <source>
        <dbReference type="Pfam" id="PF02538"/>
    </source>
</evidence>
<sequence>MADGGPGRASARKAADFDPVLLAVLSNRFESIIREMTNTVMKASRSSVIKNARDMSCGLLTYDHRLVSVEEALPIHVTGLELTTQPITKLFTEIKEGDAYLNNSPFYGGTHHADLTLCIPVFCDGEPMFWTLARSHHADIGAPEPTTYLPYAGDIYMEGVHFPCVRVHENYQEKADIVRIGLQKIRVPSIWYGDYRAQVGACRTGERRLKELVKHYGIDVIKHFIEAWMDYGERRAIDAIKQLPGGTFSYEVRHDPVPGVADEGVPIKAKVTIDNRKGLITVDVRDNPDCVPGGLNVTEACVIASCRTGVYYNIDSTIPHNHGSASRIVPLLRDNCVVGRPQHPIGTSCATSNVNERLANAVQCCFAQLGKPYGMAEGGGNASAALGVVSGTDKRRKEAVPYVTQVMLGLSGGPGSHGHDGWLTYECSVGNGIMVNDSIEIDEATYPILIEERSVARDSMGFGEWNGAPAVKGSYRSLTGEMTVYFFGDGGTFPPKGVLGGLPGSGCGTWKRLKNGKLERQPDFDHCSAGEKEAVHYRSCAGGGYGSPRDRDPERVLADLNRGWLSPEKARSVFGVAARRGANGVDYELDMAGTAKLRAAKPKTTSRKAKSSSNRRRK</sequence>
<dbReference type="RefSeq" id="WP_379961207.1">
    <property type="nucleotide sequence ID" value="NZ_JAUYVI010000009.1"/>
</dbReference>
<organism evidence="3 4">
    <name type="scientific">Dongia sedimenti</name>
    <dbReference type="NCBI Taxonomy" id="3064282"/>
    <lineage>
        <taxon>Bacteria</taxon>
        <taxon>Pseudomonadati</taxon>
        <taxon>Pseudomonadota</taxon>
        <taxon>Alphaproteobacteria</taxon>
        <taxon>Rhodospirillales</taxon>
        <taxon>Dongiaceae</taxon>
        <taxon>Dongia</taxon>
    </lineage>
</organism>
<feature type="region of interest" description="Disordered" evidence="1">
    <location>
        <begin position="594"/>
        <end position="618"/>
    </location>
</feature>
<protein>
    <submittedName>
        <fullName evidence="3">Hydantoinase B/oxoprolinase family protein</fullName>
    </submittedName>
</protein>
<dbReference type="PANTHER" id="PTHR11365">
    <property type="entry name" value="5-OXOPROLINASE RELATED"/>
    <property type="match status" value="1"/>
</dbReference>
<comment type="caution">
    <text evidence="3">The sequence shown here is derived from an EMBL/GenBank/DDBJ whole genome shotgun (WGS) entry which is preliminary data.</text>
</comment>
<dbReference type="InterPro" id="IPR003692">
    <property type="entry name" value="Hydantoinase_B"/>
</dbReference>
<dbReference type="PANTHER" id="PTHR11365:SF23">
    <property type="entry name" value="HYPOTHETICAL 5-OXOPROLINASE (EUROFUNG)-RELATED"/>
    <property type="match status" value="1"/>
</dbReference>
<evidence type="ECO:0000313" key="3">
    <source>
        <dbReference type="EMBL" id="MDQ7251136.1"/>
    </source>
</evidence>
<gene>
    <name evidence="3" type="ORF">Q8A70_25845</name>
</gene>
<evidence type="ECO:0000313" key="4">
    <source>
        <dbReference type="Proteomes" id="UP001230156"/>
    </source>
</evidence>
<feature type="compositionally biased region" description="Basic residues" evidence="1">
    <location>
        <begin position="598"/>
        <end position="618"/>
    </location>
</feature>
<evidence type="ECO:0000256" key="1">
    <source>
        <dbReference type="SAM" id="MobiDB-lite"/>
    </source>
</evidence>
<dbReference type="EMBL" id="JAUYVI010000009">
    <property type="protein sequence ID" value="MDQ7251136.1"/>
    <property type="molecule type" value="Genomic_DNA"/>
</dbReference>
<reference evidence="4" key="1">
    <citation type="submission" date="2023-08" db="EMBL/GenBank/DDBJ databases">
        <title>Rhodospirillaceae gen. nov., a novel taxon isolated from the Yangtze River Yuezi River estuary sludge.</title>
        <authorList>
            <person name="Ruan L."/>
        </authorList>
    </citation>
    <scope>NUCLEOTIDE SEQUENCE [LARGE SCALE GENOMIC DNA]</scope>
    <source>
        <strain evidence="4">R-7</strain>
    </source>
</reference>
<dbReference type="Pfam" id="PF02538">
    <property type="entry name" value="Hydantoinase_B"/>
    <property type="match status" value="1"/>
</dbReference>